<comment type="caution">
    <text evidence="2">The sequence shown here is derived from an EMBL/GenBank/DDBJ whole genome shotgun (WGS) entry which is preliminary data.</text>
</comment>
<organism evidence="2 3">
    <name type="scientific">Deinococcus rhizophilus</name>
    <dbReference type="NCBI Taxonomy" id="3049544"/>
    <lineage>
        <taxon>Bacteria</taxon>
        <taxon>Thermotogati</taxon>
        <taxon>Deinococcota</taxon>
        <taxon>Deinococci</taxon>
        <taxon>Deinococcales</taxon>
        <taxon>Deinococcaceae</taxon>
        <taxon>Deinococcus</taxon>
    </lineage>
</organism>
<evidence type="ECO:0000256" key="1">
    <source>
        <dbReference type="SAM" id="Phobius"/>
    </source>
</evidence>
<keyword evidence="3" id="KW-1185">Reference proteome</keyword>
<protein>
    <submittedName>
        <fullName evidence="2">Uncharacterized protein</fullName>
    </submittedName>
</protein>
<feature type="transmembrane region" description="Helical" evidence="1">
    <location>
        <begin position="12"/>
        <end position="33"/>
    </location>
</feature>
<keyword evidence="1" id="KW-1133">Transmembrane helix</keyword>
<evidence type="ECO:0000313" key="2">
    <source>
        <dbReference type="EMBL" id="MDL2343167.1"/>
    </source>
</evidence>
<name>A0ABT7JDN9_9DEIO</name>
<proteinExistence type="predicted"/>
<gene>
    <name evidence="2" type="ORF">QOL99_03285</name>
</gene>
<evidence type="ECO:0000313" key="3">
    <source>
        <dbReference type="Proteomes" id="UP001302059"/>
    </source>
</evidence>
<keyword evidence="1" id="KW-0472">Membrane</keyword>
<feature type="transmembrane region" description="Helical" evidence="1">
    <location>
        <begin position="70"/>
        <end position="88"/>
    </location>
</feature>
<dbReference type="EMBL" id="JASNGB010000013">
    <property type="protein sequence ID" value="MDL2343167.1"/>
    <property type="molecule type" value="Genomic_DNA"/>
</dbReference>
<dbReference type="Proteomes" id="UP001302059">
    <property type="component" value="Unassembled WGS sequence"/>
</dbReference>
<dbReference type="RefSeq" id="WP_285521283.1">
    <property type="nucleotide sequence ID" value="NZ_JASNGB010000013.1"/>
</dbReference>
<keyword evidence="1" id="KW-0812">Transmembrane</keyword>
<sequence length="99" mass="10331">MRAQEIQGPSGLNVWTAALSGASAAFALSGAFVGSSNLQYSWLKLASSLGLLPRDAAFAGTLPFPTQPSLPLYALAGISLLAGLVLHARASRPPREPRW</sequence>
<accession>A0ABT7JDN9</accession>
<reference evidence="2 3" key="1">
    <citation type="submission" date="2023-05" db="EMBL/GenBank/DDBJ databases">
        <authorList>
            <person name="Gao F."/>
        </authorList>
    </citation>
    <scope>NUCLEOTIDE SEQUENCE [LARGE SCALE GENOMIC DNA]</scope>
    <source>
        <strain evidence="2 3">MIMF12</strain>
    </source>
</reference>